<gene>
    <name evidence="1" type="ORF">BZL29_2139</name>
</gene>
<sequence length="62" mass="6954">MPSTVVVYPWLRIGGLLARDPGRAYFVADAFCSRVAGSAHFLPPDRVEAVLVLRAQHWWPSF</sequence>
<dbReference type="AlphaFoldDB" id="A0A1V3XMF8"/>
<proteinExistence type="predicted"/>
<name>A0A1V3XMF8_MYCKA</name>
<dbReference type="Proteomes" id="UP000188532">
    <property type="component" value="Unassembled WGS sequence"/>
</dbReference>
<reference evidence="1 2" key="1">
    <citation type="submission" date="2017-02" db="EMBL/GenBank/DDBJ databases">
        <title>Complete genome sequences of Mycobacterium kansasii strains isolated from rhesus macaques.</title>
        <authorList>
            <person name="Panda A."/>
            <person name="Nagaraj S."/>
            <person name="Zhao X."/>
            <person name="Tettelin H."/>
            <person name="Detolla L.J."/>
        </authorList>
    </citation>
    <scope>NUCLEOTIDE SEQUENCE [LARGE SCALE GENOMIC DNA]</scope>
    <source>
        <strain evidence="1 2">11-3469</strain>
    </source>
</reference>
<evidence type="ECO:0000313" key="2">
    <source>
        <dbReference type="Proteomes" id="UP000188532"/>
    </source>
</evidence>
<protein>
    <submittedName>
        <fullName evidence="1">Uncharacterized protein</fullName>
    </submittedName>
</protein>
<accession>A0A1V3XMF8</accession>
<dbReference type="EMBL" id="MVBN01000002">
    <property type="protein sequence ID" value="OOK80407.1"/>
    <property type="molecule type" value="Genomic_DNA"/>
</dbReference>
<evidence type="ECO:0000313" key="1">
    <source>
        <dbReference type="EMBL" id="OOK80407.1"/>
    </source>
</evidence>
<organism evidence="1 2">
    <name type="scientific">Mycobacterium kansasii</name>
    <dbReference type="NCBI Taxonomy" id="1768"/>
    <lineage>
        <taxon>Bacteria</taxon>
        <taxon>Bacillati</taxon>
        <taxon>Actinomycetota</taxon>
        <taxon>Actinomycetes</taxon>
        <taxon>Mycobacteriales</taxon>
        <taxon>Mycobacteriaceae</taxon>
        <taxon>Mycobacterium</taxon>
    </lineage>
</organism>
<comment type="caution">
    <text evidence="1">The sequence shown here is derived from an EMBL/GenBank/DDBJ whole genome shotgun (WGS) entry which is preliminary data.</text>
</comment>